<dbReference type="InterPro" id="IPR002575">
    <property type="entry name" value="Aminoglycoside_PTrfase"/>
</dbReference>
<evidence type="ECO:0000313" key="2">
    <source>
        <dbReference type="EMBL" id="KWW21366.1"/>
    </source>
</evidence>
<evidence type="ECO:0000313" key="3">
    <source>
        <dbReference type="Proteomes" id="UP000064189"/>
    </source>
</evidence>
<proteinExistence type="predicted"/>
<feature type="domain" description="Aminoglycoside phosphotransferase" evidence="1">
    <location>
        <begin position="68"/>
        <end position="232"/>
    </location>
</feature>
<dbReference type="InterPro" id="IPR011009">
    <property type="entry name" value="Kinase-like_dom_sf"/>
</dbReference>
<name>A0A109N0P9_9BACI</name>
<dbReference type="Proteomes" id="UP000064189">
    <property type="component" value="Unassembled WGS sequence"/>
</dbReference>
<protein>
    <recommendedName>
        <fullName evidence="1">Aminoglycoside phosphotransferase domain-containing protein</fullName>
    </recommendedName>
</protein>
<dbReference type="SUPFAM" id="SSF56112">
    <property type="entry name" value="Protein kinase-like (PK-like)"/>
    <property type="match status" value="1"/>
</dbReference>
<dbReference type="RefSeq" id="WP_061141714.1">
    <property type="nucleotide sequence ID" value="NZ_LNNH01000012.1"/>
</dbReference>
<keyword evidence="3" id="KW-1185">Reference proteome</keyword>
<dbReference type="AlphaFoldDB" id="A0A109N0P9"/>
<reference evidence="2 3" key="1">
    <citation type="submission" date="2015-11" db="EMBL/GenBank/DDBJ databases">
        <title>Genome Sequence of Bacillus simplex strain VanAntwerpen2.</title>
        <authorList>
            <person name="Couger M.B."/>
        </authorList>
    </citation>
    <scope>NUCLEOTIDE SEQUENCE [LARGE SCALE GENOMIC DNA]</scope>
    <source>
        <strain evidence="2 3">VanAntwerpen02</strain>
    </source>
</reference>
<dbReference type="Gene3D" id="3.90.1200.10">
    <property type="match status" value="1"/>
</dbReference>
<accession>A0A109N0P9</accession>
<dbReference type="Pfam" id="PF01636">
    <property type="entry name" value="APH"/>
    <property type="match status" value="1"/>
</dbReference>
<dbReference type="Gene3D" id="3.30.200.20">
    <property type="entry name" value="Phosphorylase Kinase, domain 1"/>
    <property type="match status" value="1"/>
</dbReference>
<dbReference type="PANTHER" id="PTHR21310">
    <property type="entry name" value="AMINOGLYCOSIDE PHOSPHOTRANSFERASE-RELATED-RELATED"/>
    <property type="match status" value="1"/>
</dbReference>
<evidence type="ECO:0000259" key="1">
    <source>
        <dbReference type="Pfam" id="PF01636"/>
    </source>
</evidence>
<organism evidence="2 3">
    <name type="scientific">Peribacillus simplex</name>
    <dbReference type="NCBI Taxonomy" id="1478"/>
    <lineage>
        <taxon>Bacteria</taxon>
        <taxon>Bacillati</taxon>
        <taxon>Bacillota</taxon>
        <taxon>Bacilli</taxon>
        <taxon>Bacillales</taxon>
        <taxon>Bacillaceae</taxon>
        <taxon>Peribacillus</taxon>
    </lineage>
</organism>
<sequence length="308" mass="35203">MDFRASETIRFEQLVQKLDQANKLIRSWDLKGGISAQVTRLEVLQPTGKIVQMIVRQHGVNDLKRNPHIAADEYRLLEILTNEGLPVPTPYYFEQAGGAFTRPCLLIEYVEGGPEFAPSNLADYIFQLAANLVHIHRLECEHLELSFLPKQTELHEQMLHEKRANMDETLNNSLILHVLKSAIPFPSLNRDVILHGDYWPGNILFFEDTLASVIDWEDAALGDPLADLANSQLEILFHFGAAAMDNFTDVYVSMMPHLNLATLPFWQLYAALRLSSFPEWGLEKNKEKIMRKRFTSFVQQAMKMVGHC</sequence>
<dbReference type="InterPro" id="IPR051678">
    <property type="entry name" value="AGP_Transferase"/>
</dbReference>
<gene>
    <name evidence="2" type="ORF">AS888_17430</name>
</gene>
<dbReference type="EMBL" id="LNNH01000012">
    <property type="protein sequence ID" value="KWW21366.1"/>
    <property type="molecule type" value="Genomic_DNA"/>
</dbReference>
<comment type="caution">
    <text evidence="2">The sequence shown here is derived from an EMBL/GenBank/DDBJ whole genome shotgun (WGS) entry which is preliminary data.</text>
</comment>